<accession>A0A101TVB1</accession>
<organism evidence="5 6">
    <name type="scientific">Streptomyces caeruleatus</name>
    <dbReference type="NCBI Taxonomy" id="661399"/>
    <lineage>
        <taxon>Bacteria</taxon>
        <taxon>Bacillati</taxon>
        <taxon>Actinomycetota</taxon>
        <taxon>Actinomycetes</taxon>
        <taxon>Kitasatosporales</taxon>
        <taxon>Streptomycetaceae</taxon>
        <taxon>Streptomyces</taxon>
    </lineage>
</organism>
<dbReference type="OrthoDB" id="7390033at2"/>
<keyword evidence="4" id="KW-0812">Transmembrane</keyword>
<keyword evidence="1 2" id="KW-0808">Transferase</keyword>
<comment type="similarity">
    <text evidence="2">Belongs to the CDP-alcohol phosphatidyltransferase class-I family.</text>
</comment>
<dbReference type="InterPro" id="IPR000462">
    <property type="entry name" value="CDP-OH_P_trans"/>
</dbReference>
<feature type="transmembrane region" description="Helical" evidence="4">
    <location>
        <begin position="180"/>
        <end position="200"/>
    </location>
</feature>
<dbReference type="PROSITE" id="PS00379">
    <property type="entry name" value="CDP_ALCOHOL_P_TRANSF"/>
    <property type="match status" value="1"/>
</dbReference>
<dbReference type="EMBL" id="LMWY01000034">
    <property type="protein sequence ID" value="KUN99138.1"/>
    <property type="molecule type" value="Genomic_DNA"/>
</dbReference>
<keyword evidence="6" id="KW-1185">Reference proteome</keyword>
<feature type="transmembrane region" description="Helical" evidence="4">
    <location>
        <begin position="206"/>
        <end position="227"/>
    </location>
</feature>
<evidence type="ECO:0000256" key="4">
    <source>
        <dbReference type="SAM" id="Phobius"/>
    </source>
</evidence>
<feature type="region of interest" description="Disordered" evidence="3">
    <location>
        <begin position="1"/>
        <end position="22"/>
    </location>
</feature>
<dbReference type="GO" id="GO:0008654">
    <property type="term" value="P:phospholipid biosynthetic process"/>
    <property type="evidence" value="ECO:0007669"/>
    <property type="project" value="InterPro"/>
</dbReference>
<dbReference type="GO" id="GO:0016020">
    <property type="term" value="C:membrane"/>
    <property type="evidence" value="ECO:0007669"/>
    <property type="project" value="InterPro"/>
</dbReference>
<dbReference type="GO" id="GO:0016780">
    <property type="term" value="F:phosphotransferase activity, for other substituted phosphate groups"/>
    <property type="evidence" value="ECO:0007669"/>
    <property type="project" value="InterPro"/>
</dbReference>
<evidence type="ECO:0000256" key="1">
    <source>
        <dbReference type="ARBA" id="ARBA00022679"/>
    </source>
</evidence>
<dbReference type="Pfam" id="PF01066">
    <property type="entry name" value="CDP-OH_P_transf"/>
    <property type="match status" value="1"/>
</dbReference>
<dbReference type="Gene3D" id="1.20.120.1760">
    <property type="match status" value="1"/>
</dbReference>
<dbReference type="InterPro" id="IPR043130">
    <property type="entry name" value="CDP-OH_PTrfase_TM_dom"/>
</dbReference>
<evidence type="ECO:0000256" key="3">
    <source>
        <dbReference type="SAM" id="MobiDB-lite"/>
    </source>
</evidence>
<feature type="transmembrane region" description="Helical" evidence="4">
    <location>
        <begin position="138"/>
        <end position="159"/>
    </location>
</feature>
<keyword evidence="4" id="KW-1133">Transmembrane helix</keyword>
<proteinExistence type="inferred from homology"/>
<keyword evidence="4" id="KW-0472">Membrane</keyword>
<evidence type="ECO:0000256" key="2">
    <source>
        <dbReference type="RuleBase" id="RU003750"/>
    </source>
</evidence>
<sequence length="234" mass="25108">MDFPSTVRQLSKAQKPARGVPGYSRFVNRPAGRLLAAAAHRIGLSPNHVTAASGLVTFPAIAAIALHPPTPALGAWVTLALLVGFALDSADGQLARLHGSAGPAGAWMDHVVDCAKLLSVHAAVLISFYRFFDLPHPVVLLVPITFQFAAVLLFFGGMLTEQLRRRATDAQVAPVRQASTVRGIALLPVDYGLLCLLFLFLGHEDLFLAVYAALLAAHLVLVPAFFVKWFRELS</sequence>
<comment type="caution">
    <text evidence="5">The sequence shown here is derived from an EMBL/GenBank/DDBJ whole genome shotgun (WGS) entry which is preliminary data.</text>
</comment>
<evidence type="ECO:0000313" key="6">
    <source>
        <dbReference type="Proteomes" id="UP000053429"/>
    </source>
</evidence>
<dbReference type="STRING" id="661399.AQJ67_26020"/>
<dbReference type="RefSeq" id="WP_062721710.1">
    <property type="nucleotide sequence ID" value="NZ_KQ948932.1"/>
</dbReference>
<dbReference type="Proteomes" id="UP000053429">
    <property type="component" value="Unassembled WGS sequence"/>
</dbReference>
<protein>
    <submittedName>
        <fullName evidence="5">CDP-alcohol phosphatidyltransferase</fullName>
    </submittedName>
</protein>
<reference evidence="5 6" key="1">
    <citation type="submission" date="2015-10" db="EMBL/GenBank/DDBJ databases">
        <title>Draft genome sequence of Streptomyces caeruleatus NRRL B-24802, type strain for the species Streptomyces caeruleatus.</title>
        <authorList>
            <person name="Ruckert C."/>
            <person name="Winkler A."/>
            <person name="Kalinowski J."/>
            <person name="Kampfer P."/>
            <person name="Glaeser S."/>
        </authorList>
    </citation>
    <scope>NUCLEOTIDE SEQUENCE [LARGE SCALE GENOMIC DNA]</scope>
    <source>
        <strain evidence="5 6">NRRL B-24802</strain>
    </source>
</reference>
<dbReference type="InterPro" id="IPR048254">
    <property type="entry name" value="CDP_ALCOHOL_P_TRANSF_CS"/>
</dbReference>
<dbReference type="AlphaFoldDB" id="A0A101TVB1"/>
<evidence type="ECO:0000313" key="5">
    <source>
        <dbReference type="EMBL" id="KUN99138.1"/>
    </source>
</evidence>
<gene>
    <name evidence="5" type="ORF">AQJ67_26020</name>
</gene>
<feature type="compositionally biased region" description="Polar residues" evidence="3">
    <location>
        <begin position="1"/>
        <end position="12"/>
    </location>
</feature>
<name>A0A101TVB1_9ACTN</name>